<evidence type="ECO:0000256" key="1">
    <source>
        <dbReference type="SAM" id="SignalP"/>
    </source>
</evidence>
<evidence type="ECO:0008006" key="4">
    <source>
        <dbReference type="Google" id="ProtNLM"/>
    </source>
</evidence>
<dbReference type="EMBL" id="CP012328">
    <property type="protein sequence ID" value="AKU79656.1"/>
    <property type="molecule type" value="Genomic_DNA"/>
</dbReference>
<dbReference type="STRING" id="216946.STURO_v1c04080"/>
<organism evidence="2 3">
    <name type="scientific">Spiroplasma turonicum</name>
    <dbReference type="NCBI Taxonomy" id="216946"/>
    <lineage>
        <taxon>Bacteria</taxon>
        <taxon>Bacillati</taxon>
        <taxon>Mycoplasmatota</taxon>
        <taxon>Mollicutes</taxon>
        <taxon>Entomoplasmatales</taxon>
        <taxon>Spiroplasmataceae</taxon>
        <taxon>Spiroplasma</taxon>
    </lineage>
</organism>
<name>A0A0K1P5P8_9MOLU</name>
<evidence type="ECO:0000313" key="2">
    <source>
        <dbReference type="EMBL" id="AKU79656.1"/>
    </source>
</evidence>
<keyword evidence="1" id="KW-0732">Signal</keyword>
<feature type="chain" id="PRO_5009779588" description="MOLPALP family lipoprotein" evidence="1">
    <location>
        <begin position="21"/>
        <end position="679"/>
    </location>
</feature>
<keyword evidence="3" id="KW-1185">Reference proteome</keyword>
<dbReference type="PROSITE" id="PS51257">
    <property type="entry name" value="PROKAR_LIPOPROTEIN"/>
    <property type="match status" value="1"/>
</dbReference>
<dbReference type="KEGG" id="stur:STURON_00410"/>
<dbReference type="AlphaFoldDB" id="A0A0K1P5P8"/>
<sequence length="679" mass="76858">MKKILTILGSLFIVVSPIGAIVSCSSSNSNSSLFDDSIHSNNGEYLPQSVNNVTEQFNKLNNDKYFTNINIEESNSDLIKNDILNQVADNIKLKSSDFKVTLAQNKNFSLPFVDNLNLGEESITSKNLLQTDGKIDISLYYFDELLSTITVKYASSIFEAYNNVVNIFNFNSLDNLGKNNPKQLDVSLLRIDALGKDVTLGTIYSLLQTIRAVSGLGPIKPLVKDLDNIAKMDLKSLETYDKNNYDNFHNEFENNFRSLITHVSDLLVQFGQKDEFEVPVGDKLVKIKLSEILDVNILEILNIDVNSFSNDMMSIEIGDQLGKNKITIFDILKNVEPMIVYLFNMIFSTKEQTYFTTSHNLLYSFLKFLTADLDENESIAKIFYANFNKETDGLSVRAASTNLDVFFLNALVGYDKNRRYEKGNFYIKVKVVIKIEELGLESWIASIVKSIVGSDILTVLNNEYLGKVLESVQITPSIILQQMITNMYEHKESNGYFDWKQAIIGNPNDNQINFVEDIDANRIVNNIKEIAGNSFVSTIANSLGGTLKDKAIPMINEKVNAIIPSFTMEPIISLLKDGIIKSLGVTDEWLENNEVEIVKASYDFVFRKNNTIDNNKIEWVGRLDSLNISQLINYQSFKIIFRNVQFKITNKLDKKLVTLSRDDISFDIIFSDLDVDKKS</sequence>
<dbReference type="Proteomes" id="UP000067243">
    <property type="component" value="Chromosome"/>
</dbReference>
<reference evidence="2 3" key="1">
    <citation type="journal article" date="2015" name="Genome Announc.">
        <title>Complete Genome Sequence of Spiroplasma turonicum Strain Tab4cT, a Parasite of a Horse Fly, Haematopota sp. (Diptera: Tabanidae).</title>
        <authorList>
            <person name="Davis R.E."/>
            <person name="Shao J."/>
            <person name="Zhao Y."/>
            <person name="Gasparich G.E."/>
            <person name="Gaynor B.J."/>
            <person name="Donofrio N."/>
        </authorList>
    </citation>
    <scope>NUCLEOTIDE SEQUENCE [LARGE SCALE GENOMIC DNA]</scope>
    <source>
        <strain evidence="2 3">Tab4c</strain>
    </source>
</reference>
<proteinExistence type="predicted"/>
<feature type="signal peptide" evidence="1">
    <location>
        <begin position="1"/>
        <end position="20"/>
    </location>
</feature>
<dbReference type="PATRIC" id="fig|216946.3.peg.409"/>
<evidence type="ECO:0000313" key="3">
    <source>
        <dbReference type="Proteomes" id="UP000067243"/>
    </source>
</evidence>
<gene>
    <name evidence="2" type="ORF">STURON_00410</name>
</gene>
<dbReference type="RefSeq" id="WP_075048250.1">
    <property type="nucleotide sequence ID" value="NZ_CP012328.1"/>
</dbReference>
<protein>
    <recommendedName>
        <fullName evidence="4">MOLPALP family lipoprotein</fullName>
    </recommendedName>
</protein>
<dbReference type="OrthoDB" id="388795at2"/>
<accession>A0A0K1P5P8</accession>